<keyword evidence="4" id="KW-1185">Reference proteome</keyword>
<dbReference type="GeneID" id="77486962"/>
<dbReference type="InterPro" id="IPR006464">
    <property type="entry name" value="AcTrfase_RimI/Ard1"/>
</dbReference>
<dbReference type="NCBIfam" id="TIGR01575">
    <property type="entry name" value="rimI"/>
    <property type="match status" value="1"/>
</dbReference>
<dbReference type="CDD" id="cd04301">
    <property type="entry name" value="NAT_SF"/>
    <property type="match status" value="1"/>
</dbReference>
<dbReference type="Proteomes" id="UP000321361">
    <property type="component" value="Unassembled WGS sequence"/>
</dbReference>
<dbReference type="PROSITE" id="PS51186">
    <property type="entry name" value="GNAT"/>
    <property type="match status" value="1"/>
</dbReference>
<evidence type="ECO:0000313" key="4">
    <source>
        <dbReference type="Proteomes" id="UP000078516"/>
    </source>
</evidence>
<dbReference type="KEGG" id="eth:CK496_04845"/>
<dbReference type="EMBL" id="BJUG01000004">
    <property type="protein sequence ID" value="GEK36782.1"/>
    <property type="molecule type" value="Genomic_DNA"/>
</dbReference>
<dbReference type="GO" id="GO:0008999">
    <property type="term" value="F:protein-N-terminal-alanine acetyltransferase activity"/>
    <property type="evidence" value="ECO:0007669"/>
    <property type="project" value="TreeGrafter"/>
</dbReference>
<evidence type="ECO:0000313" key="5">
    <source>
        <dbReference type="Proteomes" id="UP000321361"/>
    </source>
</evidence>
<dbReference type="RefSeq" id="WP_067484191.1">
    <property type="nucleotide sequence ID" value="NZ_BJUG01000004.1"/>
</dbReference>
<evidence type="ECO:0000259" key="1">
    <source>
        <dbReference type="PROSITE" id="PS51186"/>
    </source>
</evidence>
<name>A0A179EPR2_ENTTH</name>
<dbReference type="EMBL" id="LWMN01000014">
    <property type="protein sequence ID" value="OAQ55227.1"/>
    <property type="molecule type" value="Genomic_DNA"/>
</dbReference>
<accession>A0A179EPR2</accession>
<proteinExistence type="predicted"/>
<evidence type="ECO:0000313" key="3">
    <source>
        <dbReference type="EMBL" id="OAQ55227.1"/>
    </source>
</evidence>
<sequence length="180" mass="21098">MLKKFKQLTKHLFRESSFYPAKELEVNQDTYQIRQLTTADIKDLLTVEREVYLGELPWTRSAFLSEFRSPLVHLYLGVFINEELVGFIGSRIIGTDCHITNIALMSRYQRKSIGSFLIDEIEKFAIMNRCETLSLEVRVGNRDAQKLYRKLGFQSRTIKKGYYTENNEDALDMVKILEKE</sequence>
<dbReference type="PANTHER" id="PTHR43617">
    <property type="entry name" value="L-AMINO ACID N-ACETYLTRANSFERASE"/>
    <property type="match status" value="1"/>
</dbReference>
<dbReference type="InterPro" id="IPR050276">
    <property type="entry name" value="MshD_Acetyltransferase"/>
</dbReference>
<dbReference type="OrthoDB" id="9794566at2"/>
<dbReference type="SUPFAM" id="SSF55729">
    <property type="entry name" value="Acyl-CoA N-acyltransferases (Nat)"/>
    <property type="match status" value="1"/>
</dbReference>
<dbReference type="InterPro" id="IPR016181">
    <property type="entry name" value="Acyl_CoA_acyltransferase"/>
</dbReference>
<protein>
    <submittedName>
        <fullName evidence="3">Ribosomal-protein-alanine N-acetyltransferase</fullName>
    </submittedName>
    <submittedName>
        <fullName evidence="2">Ribosomal-protein-alanine acetyltransferase</fullName>
    </submittedName>
</protein>
<dbReference type="PANTHER" id="PTHR43617:SF20">
    <property type="entry name" value="N-ALPHA-ACETYLTRANSFERASE RIMI"/>
    <property type="match status" value="1"/>
</dbReference>
<comment type="caution">
    <text evidence="3">The sequence shown here is derived from an EMBL/GenBank/DDBJ whole genome shotgun (WGS) entry which is preliminary data.</text>
</comment>
<organism evidence="3 4">
    <name type="scientific">Enterococcus thailandicus</name>
    <dbReference type="NCBI Taxonomy" id="417368"/>
    <lineage>
        <taxon>Bacteria</taxon>
        <taxon>Bacillati</taxon>
        <taxon>Bacillota</taxon>
        <taxon>Bacilli</taxon>
        <taxon>Lactobacillales</taxon>
        <taxon>Enterococcaceae</taxon>
        <taxon>Enterococcus</taxon>
    </lineage>
</organism>
<gene>
    <name evidence="2" type="primary">rimI2</name>
    <name evidence="3" type="ORF">A6E74_08875</name>
    <name evidence="2" type="ORF">ETH01_10690</name>
</gene>
<keyword evidence="3" id="KW-0808">Transferase</keyword>
<dbReference type="Pfam" id="PF00583">
    <property type="entry name" value="Acetyltransf_1"/>
    <property type="match status" value="1"/>
</dbReference>
<feature type="domain" description="N-acetyltransferase" evidence="1">
    <location>
        <begin position="31"/>
        <end position="178"/>
    </location>
</feature>
<dbReference type="Gene3D" id="3.40.630.30">
    <property type="match status" value="1"/>
</dbReference>
<dbReference type="AlphaFoldDB" id="A0A179EPR2"/>
<dbReference type="Proteomes" id="UP000078516">
    <property type="component" value="Unassembled WGS sequence"/>
</dbReference>
<dbReference type="InterPro" id="IPR000182">
    <property type="entry name" value="GNAT_dom"/>
</dbReference>
<reference evidence="2 5" key="2">
    <citation type="submission" date="2019-07" db="EMBL/GenBank/DDBJ databases">
        <title>Whole genome shotgun sequence of Enterococcus thailandicus NBRC 101867.</title>
        <authorList>
            <person name="Hosoyama A."/>
            <person name="Uohara A."/>
            <person name="Ohji S."/>
            <person name="Ichikawa N."/>
        </authorList>
    </citation>
    <scope>NUCLEOTIDE SEQUENCE [LARGE SCALE GENOMIC DNA]</scope>
    <source>
        <strain evidence="2 5">NBRC 101867</strain>
    </source>
</reference>
<reference evidence="3 4" key="1">
    <citation type="submission" date="2016-04" db="EMBL/GenBank/DDBJ databases">
        <title>Draft genome of an Enterococcus thailandicus strain isolated from bovine feces.</title>
        <authorList>
            <person name="Beukers A.G."/>
            <person name="Zaheer R."/>
            <person name="Goji N."/>
            <person name="Cook S.R."/>
            <person name="Amoako K."/>
            <person name="Chaves A.V."/>
            <person name="Ward M.P."/>
            <person name="Mcallister T.A."/>
        </authorList>
    </citation>
    <scope>NUCLEOTIDE SEQUENCE [LARGE SCALE GENOMIC DNA]</scope>
    <source>
        <strain evidence="3 4">F0711D 46</strain>
    </source>
</reference>
<evidence type="ECO:0000313" key="2">
    <source>
        <dbReference type="EMBL" id="GEK36782.1"/>
    </source>
</evidence>